<dbReference type="InterPro" id="IPR038766">
    <property type="entry name" value="Membrane_comp_ABC_pdt"/>
</dbReference>
<organism evidence="8 9">
    <name type="scientific">Clostridium scatologenes</name>
    <dbReference type="NCBI Taxonomy" id="1548"/>
    <lineage>
        <taxon>Bacteria</taxon>
        <taxon>Bacillati</taxon>
        <taxon>Bacillota</taxon>
        <taxon>Clostridia</taxon>
        <taxon>Eubacteriales</taxon>
        <taxon>Clostridiaceae</taxon>
        <taxon>Clostridium</taxon>
    </lineage>
</organism>
<dbReference type="Pfam" id="PF02687">
    <property type="entry name" value="FtsX"/>
    <property type="match status" value="2"/>
</dbReference>
<keyword evidence="3 6" id="KW-0812">Transmembrane</keyword>
<feature type="domain" description="ABC3 transporter permease C-terminal" evidence="7">
    <location>
        <begin position="619"/>
        <end position="737"/>
    </location>
</feature>
<reference evidence="8 9" key="1">
    <citation type="journal article" date="2015" name="J. Biotechnol.">
        <title>Complete genome sequence of a malodorant-producing acetogen, Clostridium scatologenes ATCC 25775(T).</title>
        <authorList>
            <person name="Zhu Z."/>
            <person name="Guo T."/>
            <person name="Zheng H."/>
            <person name="Song T."/>
            <person name="Ouyang P."/>
            <person name="Xie J."/>
        </authorList>
    </citation>
    <scope>NUCLEOTIDE SEQUENCE [LARGE SCALE GENOMIC DNA]</scope>
    <source>
        <strain evidence="8 9">ATCC 25775</strain>
    </source>
</reference>
<evidence type="ECO:0000259" key="7">
    <source>
        <dbReference type="Pfam" id="PF02687"/>
    </source>
</evidence>
<keyword evidence="2" id="KW-1003">Cell membrane</keyword>
<feature type="transmembrane region" description="Helical" evidence="6">
    <location>
        <begin position="341"/>
        <end position="363"/>
    </location>
</feature>
<evidence type="ECO:0000256" key="2">
    <source>
        <dbReference type="ARBA" id="ARBA00022475"/>
    </source>
</evidence>
<dbReference type="AlphaFoldDB" id="A0A0E3K0V4"/>
<evidence type="ECO:0000256" key="3">
    <source>
        <dbReference type="ARBA" id="ARBA00022692"/>
    </source>
</evidence>
<feature type="transmembrane region" description="Helical" evidence="6">
    <location>
        <begin position="660"/>
        <end position="684"/>
    </location>
</feature>
<feature type="domain" description="ABC3 transporter permease C-terminal" evidence="7">
    <location>
        <begin position="252"/>
        <end position="371"/>
    </location>
</feature>
<evidence type="ECO:0000256" key="6">
    <source>
        <dbReference type="SAM" id="Phobius"/>
    </source>
</evidence>
<evidence type="ECO:0000256" key="1">
    <source>
        <dbReference type="ARBA" id="ARBA00004651"/>
    </source>
</evidence>
<comment type="subcellular location">
    <subcellularLocation>
        <location evidence="1">Cell membrane</location>
        <topology evidence="1">Multi-pass membrane protein</topology>
    </subcellularLocation>
</comment>
<feature type="transmembrane region" description="Helical" evidence="6">
    <location>
        <begin position="252"/>
        <end position="272"/>
    </location>
</feature>
<feature type="transmembrane region" description="Helical" evidence="6">
    <location>
        <begin position="704"/>
        <end position="722"/>
    </location>
</feature>
<dbReference type="EMBL" id="CP009933">
    <property type="protein sequence ID" value="AKA69364.1"/>
    <property type="molecule type" value="Genomic_DNA"/>
</dbReference>
<dbReference type="InterPro" id="IPR003838">
    <property type="entry name" value="ABC3_permease_C"/>
</dbReference>
<evidence type="ECO:0000256" key="4">
    <source>
        <dbReference type="ARBA" id="ARBA00022989"/>
    </source>
</evidence>
<dbReference type="RefSeq" id="WP_029163106.1">
    <property type="nucleotide sequence ID" value="NZ_CP009933.1"/>
</dbReference>
<sequence length="747" mass="84478">MIINKKIKRTILESKSQYLGSLLLIIFSCLLFTMFNLVSVNLSGLLSSFEKDYKQEDATFMTSKKLDNPESLEARFNMILEEGKSFDYSISEHKTLRIFRENTKVNIPAIIEGKNLSNGGILIDPSYAKANKLDIGDSIKLYNQNFTISGFMSMPNYIYPLKSESDIMNDPNSFGIAVIDKYDFNNINRGNSFYAVRFNGDRSNLGKKTSELKDYLGSKNIVILSWMNVTDNPRVTYMTAKLSGIDKMSSSMPISILILTCILTGIIMLRMLKREAAIIGTLYALGYRKREIMKHYLMYPLLISLLGGILGTMLGIITLKPMISYYVSYFNIPVSSLRFDIAYLIMSILLPIVFLIVCSYFIVNKSLKASPVELMRGGREKNKVGFIEKNIKLDKLGFNTKFQIRELLRSIPRSIFLMLGIIMATMLLLMGFTAKSSLDYLMKNSFSEAFKYNYQYVFNSVQNGKPEKGEAFSEVPFALKSDNNLTFTVYGVSSDSKYIYFKNKAGNLLNSDKVIITRPLADKLNINSKDTIKAVNRLDSKEYSITIDDIAETYVGSYIYIPLDKLNAMLKFPPGSYTGLWSTERLSIPENKLLAFVTVDDMRNAFNTMTKPLQAVVGSIAFMSFIIGLIVIYVVTALTIEENKDNISLMKVLGYKNKEVYSLILNSSSFIVVLGYILGVPLLLASMNALFKSMTKDMNVSFPVTINYIYVIIGFIIIYLTYELSNLLSRKKINKISMAEALKSRIE</sequence>
<feature type="transmembrane region" description="Helical" evidence="6">
    <location>
        <begin position="296"/>
        <end position="321"/>
    </location>
</feature>
<name>A0A0E3K0V4_CLOSL</name>
<dbReference type="PANTHER" id="PTHR30287">
    <property type="entry name" value="MEMBRANE COMPONENT OF PREDICTED ABC SUPERFAMILY METABOLITE UPTAKE TRANSPORTER"/>
    <property type="match status" value="1"/>
</dbReference>
<feature type="transmembrane region" description="Helical" evidence="6">
    <location>
        <begin position="616"/>
        <end position="640"/>
    </location>
</feature>
<gene>
    <name evidence="8" type="ORF">CSCA_2239</name>
</gene>
<dbReference type="STRING" id="1548.CSCA_2239"/>
<dbReference type="GO" id="GO:0005886">
    <property type="term" value="C:plasma membrane"/>
    <property type="evidence" value="ECO:0007669"/>
    <property type="project" value="UniProtKB-SubCell"/>
</dbReference>
<evidence type="ECO:0000256" key="5">
    <source>
        <dbReference type="ARBA" id="ARBA00023136"/>
    </source>
</evidence>
<dbReference type="HOGENOM" id="CLU_005531_1_0_9"/>
<accession>A0A0E3K0V4</accession>
<protein>
    <recommendedName>
        <fullName evidence="7">ABC3 transporter permease C-terminal domain-containing protein</fullName>
    </recommendedName>
</protein>
<dbReference type="PROSITE" id="PS51257">
    <property type="entry name" value="PROKAR_LIPOPROTEIN"/>
    <property type="match status" value="1"/>
</dbReference>
<evidence type="ECO:0000313" key="8">
    <source>
        <dbReference type="EMBL" id="AKA69364.1"/>
    </source>
</evidence>
<feature type="transmembrane region" description="Helical" evidence="6">
    <location>
        <begin position="415"/>
        <end position="434"/>
    </location>
</feature>
<evidence type="ECO:0000313" key="9">
    <source>
        <dbReference type="Proteomes" id="UP000033115"/>
    </source>
</evidence>
<keyword evidence="5 6" id="KW-0472">Membrane</keyword>
<dbReference type="PANTHER" id="PTHR30287:SF1">
    <property type="entry name" value="INNER MEMBRANE PROTEIN"/>
    <property type="match status" value="1"/>
</dbReference>
<keyword evidence="4 6" id="KW-1133">Transmembrane helix</keyword>
<dbReference type="KEGG" id="csq:CSCA_2239"/>
<dbReference type="Proteomes" id="UP000033115">
    <property type="component" value="Chromosome"/>
</dbReference>
<feature type="transmembrane region" description="Helical" evidence="6">
    <location>
        <begin position="21"/>
        <end position="46"/>
    </location>
</feature>
<proteinExistence type="predicted"/>
<keyword evidence="9" id="KW-1185">Reference proteome</keyword>